<proteinExistence type="predicted"/>
<dbReference type="PANTHER" id="PTHR43686:SF1">
    <property type="entry name" value="AMINOTRAN_5 DOMAIN-CONTAINING PROTEIN"/>
    <property type="match status" value="1"/>
</dbReference>
<organism evidence="3 4">
    <name type="scientific">Sporanaerobacter acetigenes DSM 13106</name>
    <dbReference type="NCBI Taxonomy" id="1123281"/>
    <lineage>
        <taxon>Bacteria</taxon>
        <taxon>Bacillati</taxon>
        <taxon>Bacillota</taxon>
        <taxon>Tissierellia</taxon>
        <taxon>Tissierellales</taxon>
        <taxon>Sporanaerobacteraceae</taxon>
        <taxon>Sporanaerobacter</taxon>
    </lineage>
</organism>
<feature type="domain" description="tRNA(Ile)-lysidine/2-thiocytidine synthase N-terminal" evidence="2">
    <location>
        <begin position="24"/>
        <end position="204"/>
    </location>
</feature>
<dbReference type="GO" id="GO:0016740">
    <property type="term" value="F:transferase activity"/>
    <property type="evidence" value="ECO:0007669"/>
    <property type="project" value="UniProtKB-KW"/>
</dbReference>
<reference evidence="3 4" key="1">
    <citation type="submission" date="2016-11" db="EMBL/GenBank/DDBJ databases">
        <authorList>
            <person name="Jaros S."/>
            <person name="Januszkiewicz K."/>
            <person name="Wedrychowicz H."/>
        </authorList>
    </citation>
    <scope>NUCLEOTIDE SEQUENCE [LARGE SCALE GENOMIC DNA]</scope>
    <source>
        <strain evidence="3 4">DSM 13106</strain>
    </source>
</reference>
<evidence type="ECO:0000313" key="3">
    <source>
        <dbReference type="EMBL" id="SHH42292.1"/>
    </source>
</evidence>
<dbReference type="InterPro" id="IPR011063">
    <property type="entry name" value="TilS/TtcA_N"/>
</dbReference>
<dbReference type="EMBL" id="FQXR01000002">
    <property type="protein sequence ID" value="SHH42292.1"/>
    <property type="molecule type" value="Genomic_DNA"/>
</dbReference>
<dbReference type="InterPro" id="IPR014729">
    <property type="entry name" value="Rossmann-like_a/b/a_fold"/>
</dbReference>
<protein>
    <submittedName>
        <fullName evidence="3">tRNA(Ile)-lysidine synthase TilS/MesJ</fullName>
    </submittedName>
</protein>
<dbReference type="CDD" id="cd24138">
    <property type="entry name" value="TtcA-like"/>
    <property type="match status" value="1"/>
</dbReference>
<keyword evidence="4" id="KW-1185">Reference proteome</keyword>
<dbReference type="Gene3D" id="3.40.50.620">
    <property type="entry name" value="HUPs"/>
    <property type="match status" value="1"/>
</dbReference>
<name>A0A1M5SUU3_9FIRM</name>
<keyword evidence="1" id="KW-0808">Transferase</keyword>
<gene>
    <name evidence="3" type="ORF">SAMN02745180_00290</name>
</gene>
<sequence length="236" mass="27380">MKKILGAMRRAIEDFDLIHDGDKIGVGLSGGKDSMVLLYALKLYQGFSPENFELEAFTVNLGYEDFDTETIRKYCENIHVPFNLKKTNIKDIVFDVRKEKNPCALCANMRRGAIHNSLKEKDFNKLALAHHGDDALDTLFLSMLYEGRINTLQPLTYLDRKKIYVIRPFLYLSEYDIKGALNKYEIPVVKNPCPVDKKTKREYIHKLLKDIYKEVPGSRDRLLRAIQNGEELNLWF</sequence>
<dbReference type="OrthoDB" id="9801054at2"/>
<dbReference type="Pfam" id="PF01171">
    <property type="entry name" value="ATP_bind_3"/>
    <property type="match status" value="1"/>
</dbReference>
<dbReference type="RefSeq" id="WP_072742743.1">
    <property type="nucleotide sequence ID" value="NZ_FQXR01000002.1"/>
</dbReference>
<evidence type="ECO:0000259" key="2">
    <source>
        <dbReference type="Pfam" id="PF01171"/>
    </source>
</evidence>
<dbReference type="PIRSF" id="PIRSF004976">
    <property type="entry name" value="ATPase_YdaO"/>
    <property type="match status" value="1"/>
</dbReference>
<dbReference type="InterPro" id="IPR035107">
    <property type="entry name" value="tRNA_thiolation_TtcA_Ctu1"/>
</dbReference>
<dbReference type="SUPFAM" id="SSF52402">
    <property type="entry name" value="Adenine nucleotide alpha hydrolases-like"/>
    <property type="match status" value="1"/>
</dbReference>
<dbReference type="GO" id="GO:0008033">
    <property type="term" value="P:tRNA processing"/>
    <property type="evidence" value="ECO:0007669"/>
    <property type="project" value="InterPro"/>
</dbReference>
<dbReference type="AlphaFoldDB" id="A0A1M5SUU3"/>
<dbReference type="Proteomes" id="UP000184389">
    <property type="component" value="Unassembled WGS sequence"/>
</dbReference>
<accession>A0A1M5SUU3</accession>
<dbReference type="PANTHER" id="PTHR43686">
    <property type="entry name" value="SULFURTRANSFERASE-RELATED"/>
    <property type="match status" value="1"/>
</dbReference>
<evidence type="ECO:0000313" key="4">
    <source>
        <dbReference type="Proteomes" id="UP000184389"/>
    </source>
</evidence>
<dbReference type="STRING" id="1123281.SAMN02745180_00290"/>
<evidence type="ECO:0000256" key="1">
    <source>
        <dbReference type="ARBA" id="ARBA00022679"/>
    </source>
</evidence>